<dbReference type="EMBL" id="VSSQ01000155">
    <property type="protein sequence ID" value="MPL81838.1"/>
    <property type="molecule type" value="Genomic_DNA"/>
</dbReference>
<sequence length="361" mass="40701">MIDKDKSVIVTTEHKELKLLIENIVVLWRYLLAHWLIIVVFGVGGAILGLSISFIVKPRYTANLSFSLLEKSAGSSGLAGLVSSFGVGSLFGDGGNAFTGDNLLEIIKSRYTIEKTLLSPMVFQGEEMTMADAYIKINRLDEKWSKKKSGSLHKVSFPLEQKRETYSRMQDSILGVFYNDFIESKQLSVIRREKKISMVYVSFTSLNEQFSKYFVENLIEQTSRFYKETRMSQSIVNINMMQQTADSIKALYEEAIYGSAAISSVNINTAYQTAVVPRIKQENNAQLYGTVYAEVLKNLETLKLDMAKETPIIQIIDKPYYPLKIKKIGKLKGLVFGGFAGGVLIVFFLLIKRYFKGIQNA</sequence>
<dbReference type="PANTHER" id="PTHR32309">
    <property type="entry name" value="TYROSINE-PROTEIN KINASE"/>
    <property type="match status" value="1"/>
</dbReference>
<name>A0A644URZ6_9ZZZZ</name>
<organism evidence="2">
    <name type="scientific">bioreactor metagenome</name>
    <dbReference type="NCBI Taxonomy" id="1076179"/>
    <lineage>
        <taxon>unclassified sequences</taxon>
        <taxon>metagenomes</taxon>
        <taxon>ecological metagenomes</taxon>
    </lineage>
</organism>
<keyword evidence="1" id="KW-1133">Transmembrane helix</keyword>
<evidence type="ECO:0000313" key="2">
    <source>
        <dbReference type="EMBL" id="MPL81838.1"/>
    </source>
</evidence>
<proteinExistence type="predicted"/>
<keyword evidence="1" id="KW-0472">Membrane</keyword>
<dbReference type="InterPro" id="IPR050445">
    <property type="entry name" value="Bact_polysacc_biosynth/exp"/>
</dbReference>
<dbReference type="AlphaFoldDB" id="A0A644URZ6"/>
<accession>A0A644URZ6</accession>
<dbReference type="GO" id="GO:0004713">
    <property type="term" value="F:protein tyrosine kinase activity"/>
    <property type="evidence" value="ECO:0007669"/>
    <property type="project" value="TreeGrafter"/>
</dbReference>
<dbReference type="PANTHER" id="PTHR32309:SF13">
    <property type="entry name" value="FERRIC ENTEROBACTIN TRANSPORT PROTEIN FEPE"/>
    <property type="match status" value="1"/>
</dbReference>
<feature type="transmembrane region" description="Helical" evidence="1">
    <location>
        <begin position="333"/>
        <end position="351"/>
    </location>
</feature>
<keyword evidence="1" id="KW-0812">Transmembrane</keyword>
<reference evidence="2" key="1">
    <citation type="submission" date="2019-08" db="EMBL/GenBank/DDBJ databases">
        <authorList>
            <person name="Kucharzyk K."/>
            <person name="Murdoch R.W."/>
            <person name="Higgins S."/>
            <person name="Loffler F."/>
        </authorList>
    </citation>
    <scope>NUCLEOTIDE SEQUENCE</scope>
</reference>
<comment type="caution">
    <text evidence="2">The sequence shown here is derived from an EMBL/GenBank/DDBJ whole genome shotgun (WGS) entry which is preliminary data.</text>
</comment>
<evidence type="ECO:0000256" key="1">
    <source>
        <dbReference type="SAM" id="Phobius"/>
    </source>
</evidence>
<evidence type="ECO:0008006" key="3">
    <source>
        <dbReference type="Google" id="ProtNLM"/>
    </source>
</evidence>
<gene>
    <name evidence="2" type="ORF">SDC9_27769</name>
</gene>
<protein>
    <recommendedName>
        <fullName evidence="3">Polysaccharide chain length determinant N-terminal domain-containing protein</fullName>
    </recommendedName>
</protein>
<dbReference type="GO" id="GO:0005886">
    <property type="term" value="C:plasma membrane"/>
    <property type="evidence" value="ECO:0007669"/>
    <property type="project" value="TreeGrafter"/>
</dbReference>
<feature type="transmembrane region" description="Helical" evidence="1">
    <location>
        <begin position="32"/>
        <end position="56"/>
    </location>
</feature>